<dbReference type="RefSeq" id="WP_197447054.1">
    <property type="nucleotide sequence ID" value="NZ_CP036426.1"/>
</dbReference>
<reference evidence="5 6" key="1">
    <citation type="submission" date="2019-02" db="EMBL/GenBank/DDBJ databases">
        <title>Deep-cultivation of Planctomycetes and their phenomic and genomic characterization uncovers novel biology.</title>
        <authorList>
            <person name="Wiegand S."/>
            <person name="Jogler M."/>
            <person name="Boedeker C."/>
            <person name="Pinto D."/>
            <person name="Vollmers J."/>
            <person name="Rivas-Marin E."/>
            <person name="Kohn T."/>
            <person name="Peeters S.H."/>
            <person name="Heuer A."/>
            <person name="Rast P."/>
            <person name="Oberbeckmann S."/>
            <person name="Bunk B."/>
            <person name="Jeske O."/>
            <person name="Meyerdierks A."/>
            <person name="Storesund J.E."/>
            <person name="Kallscheuer N."/>
            <person name="Luecker S."/>
            <person name="Lage O.M."/>
            <person name="Pohl T."/>
            <person name="Merkel B.J."/>
            <person name="Hornburger P."/>
            <person name="Mueller R.-W."/>
            <person name="Bruemmer F."/>
            <person name="Labrenz M."/>
            <person name="Spormann A.M."/>
            <person name="Op den Camp H."/>
            <person name="Overmann J."/>
            <person name="Amann R."/>
            <person name="Jetten M.S.M."/>
            <person name="Mascher T."/>
            <person name="Medema M.H."/>
            <person name="Devos D.P."/>
            <person name="Kaster A.-K."/>
            <person name="Ovreas L."/>
            <person name="Rohde M."/>
            <person name="Galperin M.Y."/>
            <person name="Jogler C."/>
        </authorList>
    </citation>
    <scope>NUCLEOTIDE SEQUENCE [LARGE SCALE GENOMIC DNA]</scope>
    <source>
        <strain evidence="5 6">ElP</strain>
    </source>
</reference>
<dbReference type="Gene3D" id="3.30.565.10">
    <property type="entry name" value="Histidine kinase-like ATPase, C-terminal domain"/>
    <property type="match status" value="1"/>
</dbReference>
<keyword evidence="6" id="KW-1185">Reference proteome</keyword>
<evidence type="ECO:0000313" key="5">
    <source>
        <dbReference type="EMBL" id="QDV35527.1"/>
    </source>
</evidence>
<gene>
    <name evidence="5" type="primary">kinE_3</name>
    <name evidence="5" type="ORF">ElP_34300</name>
</gene>
<comment type="catalytic activity">
    <reaction evidence="1">
        <text>ATP + protein L-histidine = ADP + protein N-phospho-L-histidine.</text>
        <dbReference type="EC" id="2.7.13.3"/>
    </reaction>
</comment>
<dbReference type="InterPro" id="IPR004358">
    <property type="entry name" value="Sig_transdc_His_kin-like_C"/>
</dbReference>
<dbReference type="Proteomes" id="UP000317835">
    <property type="component" value="Chromosome"/>
</dbReference>
<dbReference type="SUPFAM" id="SSF55874">
    <property type="entry name" value="ATPase domain of HSP90 chaperone/DNA topoisomerase II/histidine kinase"/>
    <property type="match status" value="1"/>
</dbReference>
<evidence type="ECO:0000313" key="6">
    <source>
        <dbReference type="Proteomes" id="UP000317835"/>
    </source>
</evidence>
<dbReference type="GO" id="GO:0004673">
    <property type="term" value="F:protein histidine kinase activity"/>
    <property type="evidence" value="ECO:0007669"/>
    <property type="project" value="UniProtKB-EC"/>
</dbReference>
<dbReference type="SMART" id="SM00387">
    <property type="entry name" value="HATPase_c"/>
    <property type="match status" value="1"/>
</dbReference>
<feature type="region of interest" description="Disordered" evidence="3">
    <location>
        <begin position="179"/>
        <end position="199"/>
    </location>
</feature>
<dbReference type="PROSITE" id="PS50109">
    <property type="entry name" value="HIS_KIN"/>
    <property type="match status" value="1"/>
</dbReference>
<dbReference type="PANTHER" id="PTHR43065">
    <property type="entry name" value="SENSOR HISTIDINE KINASE"/>
    <property type="match status" value="1"/>
</dbReference>
<sequence length="199" mass="21011">MEGLIDRSGEGLKRIQGIVKDLRDFARLDSGGLCEIDPNDCLRSTVNIIAGRAEQQGVEVALDLAPLPPITCDPGKVNQVLLNLLTNALDACPDGGKITLRTRAVAGGVEIHVIDTGHGIDPAIRDKVFDPFFTTKPVGKGTGLGLSISYGIVREHGGEIAVESVPGQGTRFTVSLPSAPRGAVPPPNRAIPMSKYKRT</sequence>
<dbReference type="EC" id="2.7.13.3" evidence="2"/>
<dbReference type="Pfam" id="PF02518">
    <property type="entry name" value="HATPase_c"/>
    <property type="match status" value="1"/>
</dbReference>
<keyword evidence="5" id="KW-0418">Kinase</keyword>
<feature type="domain" description="Histidine kinase" evidence="4">
    <location>
        <begin position="1"/>
        <end position="180"/>
    </location>
</feature>
<dbReference type="AlphaFoldDB" id="A0A518H3Y7"/>
<name>A0A518H3Y7_9BACT</name>
<dbReference type="KEGG" id="tpla:ElP_34300"/>
<dbReference type="InterPro" id="IPR003594">
    <property type="entry name" value="HATPase_dom"/>
</dbReference>
<accession>A0A518H3Y7</accession>
<dbReference type="EMBL" id="CP036426">
    <property type="protein sequence ID" value="QDV35527.1"/>
    <property type="molecule type" value="Genomic_DNA"/>
</dbReference>
<evidence type="ECO:0000259" key="4">
    <source>
        <dbReference type="PROSITE" id="PS50109"/>
    </source>
</evidence>
<dbReference type="PANTHER" id="PTHR43065:SF50">
    <property type="entry name" value="HISTIDINE KINASE"/>
    <property type="match status" value="1"/>
</dbReference>
<protein>
    <recommendedName>
        <fullName evidence="2">histidine kinase</fullName>
        <ecNumber evidence="2">2.7.13.3</ecNumber>
    </recommendedName>
</protein>
<evidence type="ECO:0000256" key="3">
    <source>
        <dbReference type="SAM" id="MobiDB-lite"/>
    </source>
</evidence>
<dbReference type="PRINTS" id="PR00344">
    <property type="entry name" value="BCTRLSENSOR"/>
</dbReference>
<keyword evidence="5" id="KW-0808">Transferase</keyword>
<dbReference type="InterPro" id="IPR005467">
    <property type="entry name" value="His_kinase_dom"/>
</dbReference>
<evidence type="ECO:0000256" key="1">
    <source>
        <dbReference type="ARBA" id="ARBA00000085"/>
    </source>
</evidence>
<organism evidence="5 6">
    <name type="scientific">Tautonia plasticadhaerens</name>
    <dbReference type="NCBI Taxonomy" id="2527974"/>
    <lineage>
        <taxon>Bacteria</taxon>
        <taxon>Pseudomonadati</taxon>
        <taxon>Planctomycetota</taxon>
        <taxon>Planctomycetia</taxon>
        <taxon>Isosphaerales</taxon>
        <taxon>Isosphaeraceae</taxon>
        <taxon>Tautonia</taxon>
    </lineage>
</organism>
<evidence type="ECO:0000256" key="2">
    <source>
        <dbReference type="ARBA" id="ARBA00012438"/>
    </source>
</evidence>
<proteinExistence type="predicted"/>
<dbReference type="InterPro" id="IPR036890">
    <property type="entry name" value="HATPase_C_sf"/>
</dbReference>